<dbReference type="PANTHER" id="PTHR10334">
    <property type="entry name" value="CYSTEINE-RICH SECRETORY PROTEIN-RELATED"/>
    <property type="match status" value="1"/>
</dbReference>
<feature type="chain" id="PRO_5024316547" evidence="1">
    <location>
        <begin position="17"/>
        <end position="199"/>
    </location>
</feature>
<keyword evidence="1" id="KW-0732">Signal</keyword>
<organism evidence="3">
    <name type="scientific">Mesocestoides corti</name>
    <name type="common">Flatworm</name>
    <dbReference type="NCBI Taxonomy" id="53468"/>
    <lineage>
        <taxon>Eukaryota</taxon>
        <taxon>Metazoa</taxon>
        <taxon>Spiralia</taxon>
        <taxon>Lophotrochozoa</taxon>
        <taxon>Platyhelminthes</taxon>
        <taxon>Cestoda</taxon>
        <taxon>Eucestoda</taxon>
        <taxon>Cyclophyllidea</taxon>
        <taxon>Mesocestoididae</taxon>
        <taxon>Mesocestoides</taxon>
    </lineage>
</organism>
<dbReference type="SMART" id="SM00198">
    <property type="entry name" value="SCP"/>
    <property type="match status" value="1"/>
</dbReference>
<name>A0A5K3F1D7_MESCO</name>
<dbReference type="Pfam" id="PF00188">
    <property type="entry name" value="CAP"/>
    <property type="match status" value="1"/>
</dbReference>
<dbReference type="Gene3D" id="3.40.33.10">
    <property type="entry name" value="CAP"/>
    <property type="match status" value="1"/>
</dbReference>
<evidence type="ECO:0000259" key="2">
    <source>
        <dbReference type="SMART" id="SM00198"/>
    </source>
</evidence>
<dbReference type="InterPro" id="IPR001283">
    <property type="entry name" value="CRISP-related"/>
</dbReference>
<dbReference type="InterPro" id="IPR014044">
    <property type="entry name" value="CAP_dom"/>
</dbReference>
<proteinExistence type="predicted"/>
<dbReference type="InterPro" id="IPR035940">
    <property type="entry name" value="CAP_sf"/>
</dbReference>
<evidence type="ECO:0000256" key="1">
    <source>
        <dbReference type="SAM" id="SignalP"/>
    </source>
</evidence>
<evidence type="ECO:0000313" key="3">
    <source>
        <dbReference type="WBParaSite" id="MCU_004648-RB"/>
    </source>
</evidence>
<dbReference type="WBParaSite" id="MCU_004648-RB">
    <property type="protein sequence ID" value="MCU_004648-RB"/>
    <property type="gene ID" value="MCU_004648"/>
</dbReference>
<dbReference type="AlphaFoldDB" id="A0A5K3F1D7"/>
<feature type="signal peptide" evidence="1">
    <location>
        <begin position="1"/>
        <end position="16"/>
    </location>
</feature>
<protein>
    <submittedName>
        <fullName evidence="3">SCP domain-containing protein</fullName>
    </submittedName>
</protein>
<reference evidence="3" key="1">
    <citation type="submission" date="2019-11" db="UniProtKB">
        <authorList>
            <consortium name="WormBaseParasite"/>
        </authorList>
    </citation>
    <scope>IDENTIFICATION</scope>
</reference>
<feature type="domain" description="SCP" evidence="2">
    <location>
        <begin position="22"/>
        <end position="159"/>
    </location>
</feature>
<accession>A0A5K3F1D7</accession>
<dbReference type="SUPFAM" id="SSF55797">
    <property type="entry name" value="PR-1-like"/>
    <property type="match status" value="1"/>
</dbReference>
<sequence length="199" mass="22540">MHRIICVLAVVVCAIAKIPSLKERSELIEELTNLREGVQPEASNMNLLSYSKEMERVATKWVLQCIGEFPTPRFHEKYPDTGFTFFTSRSRPKFSDAFYHAGRRGTYNYDNDTCIGSCTNYKQVMWASSTKVGCAKKFCREQNRGIVTCAFNNAGMQLRPRGRPYESGQSCSKCPSNYTCVHKQCSAMSTQQMYTDATA</sequence>